<keyword evidence="2" id="KW-1185">Reference proteome</keyword>
<reference evidence="1 2" key="1">
    <citation type="journal article" date="2022" name="Hortic Res">
        <title>A haplotype resolved chromosomal level avocado genome allows analysis of novel avocado genes.</title>
        <authorList>
            <person name="Nath O."/>
            <person name="Fletcher S.J."/>
            <person name="Hayward A."/>
            <person name="Shaw L.M."/>
            <person name="Masouleh A.K."/>
            <person name="Furtado A."/>
            <person name="Henry R.J."/>
            <person name="Mitter N."/>
        </authorList>
    </citation>
    <scope>NUCLEOTIDE SEQUENCE [LARGE SCALE GENOMIC DNA]</scope>
    <source>
        <strain evidence="2">cv. Hass</strain>
    </source>
</reference>
<evidence type="ECO:0000313" key="1">
    <source>
        <dbReference type="EMBL" id="KAJ8650903.1"/>
    </source>
</evidence>
<name>A0ACC2MZ31_PERAE</name>
<comment type="caution">
    <text evidence="1">The sequence shown here is derived from an EMBL/GenBank/DDBJ whole genome shotgun (WGS) entry which is preliminary data.</text>
</comment>
<protein>
    <submittedName>
        <fullName evidence="1">Uncharacterized protein</fullName>
    </submittedName>
</protein>
<dbReference type="EMBL" id="CM056809">
    <property type="protein sequence ID" value="KAJ8650903.1"/>
    <property type="molecule type" value="Genomic_DNA"/>
</dbReference>
<gene>
    <name evidence="1" type="ORF">MRB53_003926</name>
</gene>
<evidence type="ECO:0000313" key="2">
    <source>
        <dbReference type="Proteomes" id="UP001234297"/>
    </source>
</evidence>
<accession>A0ACC2MZ31</accession>
<proteinExistence type="predicted"/>
<dbReference type="Proteomes" id="UP001234297">
    <property type="component" value="Chromosome 1"/>
</dbReference>
<organism evidence="1 2">
    <name type="scientific">Persea americana</name>
    <name type="common">Avocado</name>
    <dbReference type="NCBI Taxonomy" id="3435"/>
    <lineage>
        <taxon>Eukaryota</taxon>
        <taxon>Viridiplantae</taxon>
        <taxon>Streptophyta</taxon>
        <taxon>Embryophyta</taxon>
        <taxon>Tracheophyta</taxon>
        <taxon>Spermatophyta</taxon>
        <taxon>Magnoliopsida</taxon>
        <taxon>Magnoliidae</taxon>
        <taxon>Laurales</taxon>
        <taxon>Lauraceae</taxon>
        <taxon>Persea</taxon>
    </lineage>
</organism>
<sequence length="381" mass="43500">MASIVAQVAGVDALRIISMIAKSARNAKMHKRNCTQMAEHVKMIGKLLERLKTTELSQYPATSEPLEQLEEALGRALALVESCRDRSYLYLLAMGWSVVYQFRQVQSEIDRYLKILPLISLLDGCRIQERLQAIEEDHRDYTLDEEEMEAQNVILKSEHTKEDAGILEKSLSRRYPHLAFNEALEEENEKLHVELQRPQVINDPKQVHVIRHLIEVTENVLDTHPEQNQSTCKGSRHGSVKQASIKGDDVESEEPGKYEWQTDLLECCTDPCLCLKTCFYPCGTFVSIANVASAGDISREQACSDLMTYSVVLGCCCYTCCVRRRLRRLFSIRGGSCDDFLSHLMCCCCALVQEWREIKLRGYEGFNGKKMNPPPFQEMKY</sequence>